<dbReference type="InterPro" id="IPR008906">
    <property type="entry name" value="HATC_C_dom"/>
</dbReference>
<evidence type="ECO:0000313" key="3">
    <source>
        <dbReference type="EMBL" id="KAF0748483.1"/>
    </source>
</evidence>
<keyword evidence="4" id="KW-1185">Reference proteome</keyword>
<dbReference type="InterPro" id="IPR012337">
    <property type="entry name" value="RNaseH-like_sf"/>
</dbReference>
<organism evidence="3 4">
    <name type="scientific">Aphis craccivora</name>
    <name type="common">Cowpea aphid</name>
    <dbReference type="NCBI Taxonomy" id="307492"/>
    <lineage>
        <taxon>Eukaryota</taxon>
        <taxon>Metazoa</taxon>
        <taxon>Ecdysozoa</taxon>
        <taxon>Arthropoda</taxon>
        <taxon>Hexapoda</taxon>
        <taxon>Insecta</taxon>
        <taxon>Pterygota</taxon>
        <taxon>Neoptera</taxon>
        <taxon>Paraneoptera</taxon>
        <taxon>Hemiptera</taxon>
        <taxon>Sternorrhyncha</taxon>
        <taxon>Aphidomorpha</taxon>
        <taxon>Aphidoidea</taxon>
        <taxon>Aphididae</taxon>
        <taxon>Aphidini</taxon>
        <taxon>Aphis</taxon>
        <taxon>Aphis</taxon>
    </lineage>
</organism>
<feature type="non-terminal residue" evidence="3">
    <location>
        <position position="564"/>
    </location>
</feature>
<evidence type="ECO:0000259" key="1">
    <source>
        <dbReference type="Pfam" id="PF05699"/>
    </source>
</evidence>
<feature type="domain" description="HAT C-terminal dimerisation" evidence="1">
    <location>
        <begin position="499"/>
        <end position="562"/>
    </location>
</feature>
<feature type="domain" description="DUF4371" evidence="2">
    <location>
        <begin position="61"/>
        <end position="232"/>
    </location>
</feature>
<dbReference type="EMBL" id="VUJU01006460">
    <property type="protein sequence ID" value="KAF0748483.1"/>
    <property type="molecule type" value="Genomic_DNA"/>
</dbReference>
<dbReference type="InterPro" id="IPR025398">
    <property type="entry name" value="DUF4371"/>
</dbReference>
<dbReference type="GO" id="GO:0046983">
    <property type="term" value="F:protein dimerization activity"/>
    <property type="evidence" value="ECO:0007669"/>
    <property type="project" value="InterPro"/>
</dbReference>
<reference evidence="3 4" key="1">
    <citation type="submission" date="2019-08" db="EMBL/GenBank/DDBJ databases">
        <title>Whole genome of Aphis craccivora.</title>
        <authorList>
            <person name="Voronova N.V."/>
            <person name="Shulinski R.S."/>
            <person name="Bandarenka Y.V."/>
            <person name="Zhorov D.G."/>
            <person name="Warner D."/>
        </authorList>
    </citation>
    <scope>NUCLEOTIDE SEQUENCE [LARGE SCALE GENOMIC DNA]</scope>
    <source>
        <strain evidence="3">180601</strain>
        <tissue evidence="3">Whole Body</tissue>
    </source>
</reference>
<dbReference type="OrthoDB" id="1750591at2759"/>
<protein>
    <submittedName>
        <fullName evidence="3">Zinc finger MYM-type protein 1-like</fullName>
    </submittedName>
</protein>
<dbReference type="PANTHER" id="PTHR45749">
    <property type="match status" value="1"/>
</dbReference>
<accession>A0A6G0Y3P9</accession>
<name>A0A6G0Y3P9_APHCR</name>
<dbReference type="SUPFAM" id="SSF53098">
    <property type="entry name" value="Ribonuclease H-like"/>
    <property type="match status" value="1"/>
</dbReference>
<dbReference type="Pfam" id="PF14291">
    <property type="entry name" value="DUF4371"/>
    <property type="match status" value="1"/>
</dbReference>
<dbReference type="PANTHER" id="PTHR45749:SF21">
    <property type="entry name" value="DUF4371 DOMAIN-CONTAINING PROTEIN"/>
    <property type="match status" value="1"/>
</dbReference>
<dbReference type="AlphaFoldDB" id="A0A6G0Y3P9"/>
<dbReference type="Pfam" id="PF05699">
    <property type="entry name" value="Dimer_Tnp_hAT"/>
    <property type="match status" value="1"/>
</dbReference>
<proteinExistence type="predicted"/>
<comment type="caution">
    <text evidence="3">The sequence shown here is derived from an EMBL/GenBank/DDBJ whole genome shotgun (WGS) entry which is preliminary data.</text>
</comment>
<gene>
    <name evidence="3" type="ORF">FWK35_00017835</name>
</gene>
<sequence>MKSRGTKKPRKLEQHFTSNAHKAALSDYSNFVLHSNHIDNLLNKKHREYAINFSKQKEYHKAVIRILFDVSRTLARQGLAFRGDGDEKNGNFYQIVLLISRHNSTMKTWLNDSSFRRYHSTYLSHDSQNEFIHLLAKETKNNIIEEVKEAGMYSILADTTPDLSHKDQLSVCLRYVNSKAEVCERLIAIDEIVDKTGKGIASKISDVLSQNSLDLNNIAFQSYDFASSMSGKNLGTQAMLSRIVGHNIPFIPCQLSSTSTKRYFYLNNKLLEVDIKLKLRNLSMTRWTARAESIKAVWVLFEYILDVLRELINDTNIDNKTRAQALVLNEQLETENLNIIDAILLIESCIKSLKEINEDESQINNIITSAEIFTKKLDVDSNADFNKFHRQRNLPKKIDCNSSTQAIFNLQTFYRKEFKEVLDTLINESANNLRDCFKIVEPIFKILSIPIKSDIRTEDVEKACGLFPPSYEASLVTDYDAILCQINILRHKTEQENTLEKVLNVSESLKTLVPVANSLCRLSYTVPVTTASNERSFSKLKIIKNHLRTTMAANRLDDLMVLNS</sequence>
<evidence type="ECO:0000259" key="2">
    <source>
        <dbReference type="Pfam" id="PF14291"/>
    </source>
</evidence>
<evidence type="ECO:0000313" key="4">
    <source>
        <dbReference type="Proteomes" id="UP000478052"/>
    </source>
</evidence>
<dbReference type="Proteomes" id="UP000478052">
    <property type="component" value="Unassembled WGS sequence"/>
</dbReference>